<reference evidence="3 4" key="1">
    <citation type="submission" date="2014-04" db="EMBL/GenBank/DDBJ databases">
        <title>Evolutionary Origins and Diversification of the Mycorrhizal Mutualists.</title>
        <authorList>
            <consortium name="DOE Joint Genome Institute"/>
            <consortium name="Mycorrhizal Genomics Consortium"/>
            <person name="Kohler A."/>
            <person name="Kuo A."/>
            <person name="Nagy L.G."/>
            <person name="Floudas D."/>
            <person name="Copeland A."/>
            <person name="Barry K.W."/>
            <person name="Cichocki N."/>
            <person name="Veneault-Fourrey C."/>
            <person name="LaButti K."/>
            <person name="Lindquist E.A."/>
            <person name="Lipzen A."/>
            <person name="Lundell T."/>
            <person name="Morin E."/>
            <person name="Murat C."/>
            <person name="Riley R."/>
            <person name="Ohm R."/>
            <person name="Sun H."/>
            <person name="Tunlid A."/>
            <person name="Henrissat B."/>
            <person name="Grigoriev I.V."/>
            <person name="Hibbett D.S."/>
            <person name="Martin F."/>
        </authorList>
    </citation>
    <scope>NUCLEOTIDE SEQUENCE [LARGE SCALE GENOMIC DNA]</scope>
    <source>
        <strain evidence="3 4">Koide BX008</strain>
    </source>
</reference>
<dbReference type="AlphaFoldDB" id="A0A0C2X1U4"/>
<dbReference type="InParanoid" id="A0A0C2X1U4"/>
<sequence length="64" mass="7032">MALHLGIRLSCIFPLSRLLLSVLAVTSIHRASCHLSHHQTDKKSFRSVKVTKKPSAESPVIDAV</sequence>
<feature type="chain" id="PRO_5002158661" description="Secreted protein" evidence="2">
    <location>
        <begin position="34"/>
        <end position="64"/>
    </location>
</feature>
<feature type="signal peptide" evidence="2">
    <location>
        <begin position="1"/>
        <end position="33"/>
    </location>
</feature>
<evidence type="ECO:0008006" key="5">
    <source>
        <dbReference type="Google" id="ProtNLM"/>
    </source>
</evidence>
<feature type="region of interest" description="Disordered" evidence="1">
    <location>
        <begin position="44"/>
        <end position="64"/>
    </location>
</feature>
<name>A0A0C2X1U4_AMAMK</name>
<proteinExistence type="predicted"/>
<evidence type="ECO:0000256" key="2">
    <source>
        <dbReference type="SAM" id="SignalP"/>
    </source>
</evidence>
<organism evidence="3 4">
    <name type="scientific">Amanita muscaria (strain Koide BX008)</name>
    <dbReference type="NCBI Taxonomy" id="946122"/>
    <lineage>
        <taxon>Eukaryota</taxon>
        <taxon>Fungi</taxon>
        <taxon>Dikarya</taxon>
        <taxon>Basidiomycota</taxon>
        <taxon>Agaricomycotina</taxon>
        <taxon>Agaricomycetes</taxon>
        <taxon>Agaricomycetidae</taxon>
        <taxon>Agaricales</taxon>
        <taxon>Pluteineae</taxon>
        <taxon>Amanitaceae</taxon>
        <taxon>Amanita</taxon>
    </lineage>
</organism>
<evidence type="ECO:0000313" key="3">
    <source>
        <dbReference type="EMBL" id="KIL62683.1"/>
    </source>
</evidence>
<accession>A0A0C2X1U4</accession>
<protein>
    <recommendedName>
        <fullName evidence="5">Secreted protein</fullName>
    </recommendedName>
</protein>
<keyword evidence="2" id="KW-0732">Signal</keyword>
<evidence type="ECO:0000256" key="1">
    <source>
        <dbReference type="SAM" id="MobiDB-lite"/>
    </source>
</evidence>
<evidence type="ECO:0000313" key="4">
    <source>
        <dbReference type="Proteomes" id="UP000054549"/>
    </source>
</evidence>
<gene>
    <name evidence="3" type="ORF">M378DRAFT_165321</name>
</gene>
<dbReference type="HOGENOM" id="CLU_2867208_0_0_1"/>
<dbReference type="EMBL" id="KN818267">
    <property type="protein sequence ID" value="KIL62683.1"/>
    <property type="molecule type" value="Genomic_DNA"/>
</dbReference>
<dbReference type="Proteomes" id="UP000054549">
    <property type="component" value="Unassembled WGS sequence"/>
</dbReference>
<keyword evidence="4" id="KW-1185">Reference proteome</keyword>